<sequence>MEAPAGTSVEDAVDFLRAAEARTWTVELRLSQLERSFKDLEARLNTVQLRLCSLEEEFQTFQASQAQLVGSQGIPLQSEVSILRHLVTELTEVSNRISPEVGRLLVWRQRFTESLQAQLLLIGHQFALACPQIDLNTLD</sequence>
<evidence type="ECO:0000313" key="1">
    <source>
        <dbReference type="EMBL" id="CAE7923821.1"/>
    </source>
</evidence>
<protein>
    <submittedName>
        <fullName evidence="1">Uncharacterized protein</fullName>
    </submittedName>
</protein>
<dbReference type="AlphaFoldDB" id="A0A813BU49"/>
<organism evidence="1 2">
    <name type="scientific">Symbiodinium necroappetens</name>
    <dbReference type="NCBI Taxonomy" id="1628268"/>
    <lineage>
        <taxon>Eukaryota</taxon>
        <taxon>Sar</taxon>
        <taxon>Alveolata</taxon>
        <taxon>Dinophyceae</taxon>
        <taxon>Suessiales</taxon>
        <taxon>Symbiodiniaceae</taxon>
        <taxon>Symbiodinium</taxon>
    </lineage>
</organism>
<gene>
    <name evidence="1" type="ORF">SNEC2469_LOCUS31932</name>
</gene>
<accession>A0A813BU49</accession>
<proteinExistence type="predicted"/>
<dbReference type="OrthoDB" id="424365at2759"/>
<dbReference type="EMBL" id="CAJNJA010078953">
    <property type="protein sequence ID" value="CAE7923821.1"/>
    <property type="molecule type" value="Genomic_DNA"/>
</dbReference>
<dbReference type="Proteomes" id="UP000601435">
    <property type="component" value="Unassembled WGS sequence"/>
</dbReference>
<keyword evidence="2" id="KW-1185">Reference proteome</keyword>
<comment type="caution">
    <text evidence="1">The sequence shown here is derived from an EMBL/GenBank/DDBJ whole genome shotgun (WGS) entry which is preliminary data.</text>
</comment>
<evidence type="ECO:0000313" key="2">
    <source>
        <dbReference type="Proteomes" id="UP000601435"/>
    </source>
</evidence>
<name>A0A813BU49_9DINO</name>
<reference evidence="1" key="1">
    <citation type="submission" date="2021-02" db="EMBL/GenBank/DDBJ databases">
        <authorList>
            <person name="Dougan E. K."/>
            <person name="Rhodes N."/>
            <person name="Thang M."/>
            <person name="Chan C."/>
        </authorList>
    </citation>
    <scope>NUCLEOTIDE SEQUENCE</scope>
</reference>